<proteinExistence type="predicted"/>
<name>A0A1Z4LI81_9CYAN</name>
<evidence type="ECO:0000313" key="2">
    <source>
        <dbReference type="Proteomes" id="UP000218418"/>
    </source>
</evidence>
<reference evidence="1 2" key="1">
    <citation type="submission" date="2017-06" db="EMBL/GenBank/DDBJ databases">
        <title>Genome sequencing of cyanobaciteial culture collection at National Institute for Environmental Studies (NIES).</title>
        <authorList>
            <person name="Hirose Y."/>
            <person name="Shimura Y."/>
            <person name="Fujisawa T."/>
            <person name="Nakamura Y."/>
            <person name="Kawachi M."/>
        </authorList>
    </citation>
    <scope>NUCLEOTIDE SEQUENCE [LARGE SCALE GENOMIC DNA]</scope>
    <source>
        <strain evidence="1 2">NIES-267</strain>
    </source>
</reference>
<protein>
    <submittedName>
        <fullName evidence="1">Uncharacterized protein</fullName>
    </submittedName>
</protein>
<organism evidence="1 2">
    <name type="scientific">Calothrix parasitica NIES-267</name>
    <dbReference type="NCBI Taxonomy" id="1973488"/>
    <lineage>
        <taxon>Bacteria</taxon>
        <taxon>Bacillati</taxon>
        <taxon>Cyanobacteriota</taxon>
        <taxon>Cyanophyceae</taxon>
        <taxon>Nostocales</taxon>
        <taxon>Calotrichaceae</taxon>
        <taxon>Calothrix</taxon>
    </lineage>
</organism>
<sequence length="61" mass="7007">MVRVGSLVKVLYPKYVFELHGIVEAPEEMSGRWIIRLINSPLNDSREPLLLSLKESEIELV</sequence>
<accession>A0A1Z4LI81</accession>
<gene>
    <name evidence="1" type="ORF">NIES267_04110</name>
</gene>
<keyword evidence="2" id="KW-1185">Reference proteome</keyword>
<dbReference type="AlphaFoldDB" id="A0A1Z4LI81"/>
<dbReference type="EMBL" id="AP018227">
    <property type="protein sequence ID" value="BAY80946.1"/>
    <property type="molecule type" value="Genomic_DNA"/>
</dbReference>
<evidence type="ECO:0000313" key="1">
    <source>
        <dbReference type="EMBL" id="BAY80946.1"/>
    </source>
</evidence>
<dbReference type="OrthoDB" id="515661at2"/>
<dbReference type="Proteomes" id="UP000218418">
    <property type="component" value="Chromosome"/>
</dbReference>